<proteinExistence type="predicted"/>
<dbReference type="AlphaFoldDB" id="A0A1I6PZS8"/>
<dbReference type="Gene3D" id="2.10.70.10">
    <property type="entry name" value="Complement Module, domain 1"/>
    <property type="match status" value="1"/>
</dbReference>
<name>A0A1I6PZS8_9RHOB</name>
<sequence>MMIDRFQADAAQAAIPRHDARLLTDSGNLAEIELDGQVYTLRITKAGKLILTK</sequence>
<dbReference type="OrthoDB" id="7691333at2"/>
<dbReference type="InterPro" id="IPR019600">
    <property type="entry name" value="Hemin_uptake_protein_HemP"/>
</dbReference>
<accession>A0A1I6PZS8</accession>
<evidence type="ECO:0000313" key="2">
    <source>
        <dbReference type="Proteomes" id="UP000199392"/>
    </source>
</evidence>
<keyword evidence="2" id="KW-1185">Reference proteome</keyword>
<gene>
    <name evidence="1" type="ORF">SAMN04488050_101862</name>
</gene>
<protein>
    <submittedName>
        <fullName evidence="1">Hemin uptake protein HemP</fullName>
    </submittedName>
</protein>
<dbReference type="STRING" id="311180.SAMN04488050_101862"/>
<dbReference type="EMBL" id="FOZW01000001">
    <property type="protein sequence ID" value="SFS45585.1"/>
    <property type="molecule type" value="Genomic_DNA"/>
</dbReference>
<evidence type="ECO:0000313" key="1">
    <source>
        <dbReference type="EMBL" id="SFS45585.1"/>
    </source>
</evidence>
<reference evidence="2" key="1">
    <citation type="submission" date="2016-10" db="EMBL/GenBank/DDBJ databases">
        <authorList>
            <person name="Varghese N."/>
            <person name="Submissions S."/>
        </authorList>
    </citation>
    <scope>NUCLEOTIDE SEQUENCE [LARGE SCALE GENOMIC DNA]</scope>
    <source>
        <strain evidence="2">DSM 26894</strain>
    </source>
</reference>
<dbReference type="Pfam" id="PF10636">
    <property type="entry name" value="hemP"/>
    <property type="match status" value="1"/>
</dbReference>
<organism evidence="1 2">
    <name type="scientific">Alloyangia pacifica</name>
    <dbReference type="NCBI Taxonomy" id="311180"/>
    <lineage>
        <taxon>Bacteria</taxon>
        <taxon>Pseudomonadati</taxon>
        <taxon>Pseudomonadota</taxon>
        <taxon>Alphaproteobacteria</taxon>
        <taxon>Rhodobacterales</taxon>
        <taxon>Roseobacteraceae</taxon>
        <taxon>Alloyangia</taxon>
    </lineage>
</organism>
<dbReference type="Proteomes" id="UP000199392">
    <property type="component" value="Unassembled WGS sequence"/>
</dbReference>